<dbReference type="EMBL" id="BAAFGZ010000517">
    <property type="protein sequence ID" value="GAB0138877.1"/>
    <property type="molecule type" value="Genomic_DNA"/>
</dbReference>
<feature type="compositionally biased region" description="Polar residues" evidence="1">
    <location>
        <begin position="189"/>
        <end position="201"/>
    </location>
</feature>
<feature type="compositionally biased region" description="Low complexity" evidence="1">
    <location>
        <begin position="171"/>
        <end position="181"/>
    </location>
</feature>
<evidence type="ECO:0000259" key="2">
    <source>
        <dbReference type="PROSITE" id="PS50090"/>
    </source>
</evidence>
<feature type="compositionally biased region" description="Low complexity" evidence="1">
    <location>
        <begin position="78"/>
        <end position="91"/>
    </location>
</feature>
<evidence type="ECO:0000313" key="3">
    <source>
        <dbReference type="EMBL" id="GAB0138877.1"/>
    </source>
</evidence>
<feature type="compositionally biased region" description="Polar residues" evidence="1">
    <location>
        <begin position="295"/>
        <end position="304"/>
    </location>
</feature>
<feature type="compositionally biased region" description="Polar residues" evidence="1">
    <location>
        <begin position="50"/>
        <end position="59"/>
    </location>
</feature>
<dbReference type="InterPro" id="IPR001005">
    <property type="entry name" value="SANT/Myb"/>
</dbReference>
<feature type="region of interest" description="Disordered" evidence="1">
    <location>
        <begin position="225"/>
        <end position="339"/>
    </location>
</feature>
<dbReference type="CDD" id="cd00167">
    <property type="entry name" value="SANT"/>
    <property type="match status" value="1"/>
</dbReference>
<feature type="region of interest" description="Disordered" evidence="1">
    <location>
        <begin position="1"/>
        <end position="201"/>
    </location>
</feature>
<feature type="compositionally biased region" description="Low complexity" evidence="1">
    <location>
        <begin position="60"/>
        <end position="71"/>
    </location>
</feature>
<reference evidence="4" key="1">
    <citation type="submission" date="2024-06" db="EMBL/GenBank/DDBJ databases">
        <title>Draft Genome Sequences of Epichloe bromicola Strains Isolated from Elymus ciliaris.</title>
        <authorList>
            <consortium name="Epichloe bromicola genome sequencing consortium"/>
            <person name="Miura A."/>
            <person name="Imano S."/>
            <person name="Ashida A."/>
            <person name="Sato I."/>
            <person name="Chiba S."/>
            <person name="Tanaka A."/>
            <person name="Camagna M."/>
            <person name="Takemoto D."/>
        </authorList>
    </citation>
    <scope>NUCLEOTIDE SEQUENCE [LARGE SCALE GENOMIC DNA]</scope>
    <source>
        <strain evidence="4">DP</strain>
    </source>
</reference>
<sequence>MSAETEEISDSADSNVCLSGAIMGHDPVVPMHSSSVESPQTVHREDTSDGSHSQASENISSSYEGEESVVSPADEAGSSSNDDTTSNDSTTPCQKKLQKISPEGNESQDVTLCKKQKTNTSDSSDGESGKNEPAEDSDSHDTGVTLSGPEDAGENANASADEDSTDPADQSSDTKSSAPSKSDTENDGSKSASETDNQSRWTISEDVLLRGMKESTDNLSWVDIGKSLNRSKNDVKARWKMIKDQTDADVGANTEPQECPSAEASPKNSSSKTCKAESSEPGLSKKPRRRKDKTGNASQAAKSTPTPPGEEHDGILSGEEASSESSSRDHGENESDYGLDEGALQKRYLYRDLYGCLYPPDIRLEPDNILNEEDCATLATIASKYEQGRLLEMQANFLNAAGRKIPISYLREKLLNAQCLGEDAEQNKIASVKKWIDHVHGS</sequence>
<gene>
    <name evidence="3" type="primary">g7099</name>
    <name evidence="3" type="ORF">EsDP_00007099</name>
</gene>
<comment type="caution">
    <text evidence="3">The sequence shown here is derived from an EMBL/GenBank/DDBJ whole genome shotgun (WGS) entry which is preliminary data.</text>
</comment>
<dbReference type="Proteomes" id="UP001562357">
    <property type="component" value="Unassembled WGS sequence"/>
</dbReference>
<proteinExistence type="predicted"/>
<evidence type="ECO:0000313" key="4">
    <source>
        <dbReference type="Proteomes" id="UP001562357"/>
    </source>
</evidence>
<dbReference type="Gene3D" id="1.10.10.60">
    <property type="entry name" value="Homeodomain-like"/>
    <property type="match status" value="1"/>
</dbReference>
<feature type="domain" description="Myb-like" evidence="2">
    <location>
        <begin position="193"/>
        <end position="243"/>
    </location>
</feature>
<keyword evidence="4" id="KW-1185">Reference proteome</keyword>
<feature type="compositionally biased region" description="Basic and acidic residues" evidence="1">
    <location>
        <begin position="127"/>
        <end position="141"/>
    </location>
</feature>
<dbReference type="PROSITE" id="PS50090">
    <property type="entry name" value="MYB_LIKE"/>
    <property type="match status" value="1"/>
</dbReference>
<name>A0ABQ0CZZ0_9HYPO</name>
<organism evidence="3 4">
    <name type="scientific">Epichloe bromicola</name>
    <dbReference type="NCBI Taxonomy" id="79588"/>
    <lineage>
        <taxon>Eukaryota</taxon>
        <taxon>Fungi</taxon>
        <taxon>Dikarya</taxon>
        <taxon>Ascomycota</taxon>
        <taxon>Pezizomycotina</taxon>
        <taxon>Sordariomycetes</taxon>
        <taxon>Hypocreomycetidae</taxon>
        <taxon>Hypocreales</taxon>
        <taxon>Clavicipitaceae</taxon>
        <taxon>Epichloe</taxon>
    </lineage>
</organism>
<feature type="compositionally biased region" description="Polar residues" evidence="1">
    <location>
        <begin position="32"/>
        <end position="41"/>
    </location>
</feature>
<evidence type="ECO:0000256" key="1">
    <source>
        <dbReference type="SAM" id="MobiDB-lite"/>
    </source>
</evidence>
<feature type="compositionally biased region" description="Basic and acidic residues" evidence="1">
    <location>
        <begin position="231"/>
        <end position="246"/>
    </location>
</feature>
<protein>
    <recommendedName>
        <fullName evidence="2">Myb-like domain-containing protein</fullName>
    </recommendedName>
</protein>
<accession>A0ABQ0CZZ0</accession>
<dbReference type="InterPro" id="IPR009057">
    <property type="entry name" value="Homeodomain-like_sf"/>
</dbReference>
<dbReference type="SUPFAM" id="SSF46689">
    <property type="entry name" value="Homeodomain-like"/>
    <property type="match status" value="1"/>
</dbReference>
<feature type="compositionally biased region" description="Acidic residues" evidence="1">
    <location>
        <begin position="1"/>
        <end position="10"/>
    </location>
</feature>